<evidence type="ECO:0000256" key="5">
    <source>
        <dbReference type="ARBA" id="ARBA00023002"/>
    </source>
</evidence>
<dbReference type="InterPro" id="IPR036188">
    <property type="entry name" value="FAD/NAD-bd_sf"/>
</dbReference>
<dbReference type="SUPFAM" id="SSF52821">
    <property type="entry name" value="Rhodanese/Cell cycle control phosphatase"/>
    <property type="match status" value="1"/>
</dbReference>
<dbReference type="OrthoDB" id="9802028at2"/>
<dbReference type="RefSeq" id="WP_092482625.1">
    <property type="nucleotide sequence ID" value="NZ_FOYM01000008.1"/>
</dbReference>
<comment type="cofactor">
    <cofactor evidence="1">
        <name>FAD</name>
        <dbReference type="ChEBI" id="CHEBI:57692"/>
    </cofactor>
</comment>
<keyword evidence="9" id="KW-1185">Reference proteome</keyword>
<gene>
    <name evidence="8" type="ORF">SAMN05660706_10854</name>
</gene>
<accession>A0A1I6DB96</accession>
<proteinExistence type="inferred from homology"/>
<dbReference type="STRING" id="39060.SAMN05660706_10854"/>
<dbReference type="InterPro" id="IPR004099">
    <property type="entry name" value="Pyr_nucl-diS_OxRdtase_dimer"/>
</dbReference>
<dbReference type="Pfam" id="PF02852">
    <property type="entry name" value="Pyr_redox_dim"/>
    <property type="match status" value="1"/>
</dbReference>
<dbReference type="InterPro" id="IPR050260">
    <property type="entry name" value="FAD-bd_OxRdtase"/>
</dbReference>
<sequence>MSAQKIVIIGGVAAGPKAAARARRVAPDAEITIIEKGKLISYAGCGMPFYLSGEVSKFDHLFETTYGVIRNEEYFWREKGCRVLTQTEARSIDREKKEVHVENLVTGEKYAVPYDKLVIATGADPFVPPIEGLNLKGVYKLNHPDDAQKIKEYLDKGEGGEAVIVGAGFIGLETADALMKLHMFCSVVELQDQILPGVLDADMAEVLAKKLTEQGIEFYLGQKVLKLEGDEEGNVTAVVTDQGTIDAELVVVSVGVRPNVELARQAGLTIGETGAIAVNEHLQTSDPDIYALGDCVENTHLVSGKKVYVPLATYANRQGRVVGDNVAGGDSVFRGILATGVLHSMGFNIGRTGLSEKQARDLGYNVVTSLYHGFDRTHYHPEHGMVLMKLVTEEGTGKILGAQALGQGDAVKRIDVTATAITMGATVEQLAEVDLGYAPPFSTPIDVSTHAANIVRNKVAGLAETITPRELKQKMDRGDDMVILDVRTEPQFKMRRLKDNRVKLVVLGDLREKIDEVPRDKEIVVICALGTRSYEALRTLKGAGFEDVKYMEGGLQAWPYQL</sequence>
<keyword evidence="5" id="KW-0560">Oxidoreductase</keyword>
<dbReference type="Pfam" id="PF00581">
    <property type="entry name" value="Rhodanese"/>
    <property type="match status" value="1"/>
</dbReference>
<feature type="domain" description="Rhodanese" evidence="7">
    <location>
        <begin position="477"/>
        <end position="559"/>
    </location>
</feature>
<evidence type="ECO:0000256" key="6">
    <source>
        <dbReference type="ARBA" id="ARBA00023284"/>
    </source>
</evidence>
<dbReference type="Proteomes" id="UP000199584">
    <property type="component" value="Unassembled WGS sequence"/>
</dbReference>
<dbReference type="InterPro" id="IPR016156">
    <property type="entry name" value="FAD/NAD-linked_Rdtase_dimer_sf"/>
</dbReference>
<reference evidence="9" key="1">
    <citation type="submission" date="2016-10" db="EMBL/GenBank/DDBJ databases">
        <authorList>
            <person name="Varghese N."/>
            <person name="Submissions S."/>
        </authorList>
    </citation>
    <scope>NUCLEOTIDE SEQUENCE [LARGE SCALE GENOMIC DNA]</scope>
    <source>
        <strain evidence="9">DSM 3669</strain>
    </source>
</reference>
<dbReference type="PANTHER" id="PTHR43429">
    <property type="entry name" value="PYRIDINE NUCLEOTIDE-DISULFIDE OXIDOREDUCTASE DOMAIN-CONTAINING"/>
    <property type="match status" value="1"/>
</dbReference>
<dbReference type="PANTHER" id="PTHR43429:SF1">
    <property type="entry name" value="NAD(P)H SULFUR OXIDOREDUCTASE (COA-DEPENDENT)"/>
    <property type="match status" value="1"/>
</dbReference>
<organism evidence="8 9">
    <name type="scientific">Desulfoscipio geothermicus DSM 3669</name>
    <dbReference type="NCBI Taxonomy" id="1121426"/>
    <lineage>
        <taxon>Bacteria</taxon>
        <taxon>Bacillati</taxon>
        <taxon>Bacillota</taxon>
        <taxon>Clostridia</taxon>
        <taxon>Eubacteriales</taxon>
        <taxon>Desulfallaceae</taxon>
        <taxon>Desulfoscipio</taxon>
    </lineage>
</organism>
<dbReference type="InterPro" id="IPR036873">
    <property type="entry name" value="Rhodanese-like_dom_sf"/>
</dbReference>
<dbReference type="Gene3D" id="3.40.250.10">
    <property type="entry name" value="Rhodanese-like domain"/>
    <property type="match status" value="1"/>
</dbReference>
<dbReference type="PROSITE" id="PS50206">
    <property type="entry name" value="RHODANESE_3"/>
    <property type="match status" value="1"/>
</dbReference>
<name>A0A1I6DB96_9FIRM</name>
<dbReference type="InterPro" id="IPR023753">
    <property type="entry name" value="FAD/NAD-binding_dom"/>
</dbReference>
<evidence type="ECO:0000313" key="8">
    <source>
        <dbReference type="EMBL" id="SFR02726.1"/>
    </source>
</evidence>
<evidence type="ECO:0000313" key="9">
    <source>
        <dbReference type="Proteomes" id="UP000199584"/>
    </source>
</evidence>
<evidence type="ECO:0000256" key="4">
    <source>
        <dbReference type="ARBA" id="ARBA00022827"/>
    </source>
</evidence>
<dbReference type="AlphaFoldDB" id="A0A1I6DB96"/>
<dbReference type="SUPFAM" id="SSF51905">
    <property type="entry name" value="FAD/NAD(P)-binding domain"/>
    <property type="match status" value="1"/>
</dbReference>
<dbReference type="EMBL" id="FOYM01000008">
    <property type="protein sequence ID" value="SFR02726.1"/>
    <property type="molecule type" value="Genomic_DNA"/>
</dbReference>
<dbReference type="GO" id="GO:0016491">
    <property type="term" value="F:oxidoreductase activity"/>
    <property type="evidence" value="ECO:0007669"/>
    <property type="project" value="UniProtKB-KW"/>
</dbReference>
<dbReference type="PRINTS" id="PR00411">
    <property type="entry name" value="PNDRDTASEI"/>
</dbReference>
<keyword evidence="6" id="KW-0676">Redox-active center</keyword>
<evidence type="ECO:0000256" key="1">
    <source>
        <dbReference type="ARBA" id="ARBA00001974"/>
    </source>
</evidence>
<dbReference type="Gene3D" id="3.50.50.60">
    <property type="entry name" value="FAD/NAD(P)-binding domain"/>
    <property type="match status" value="2"/>
</dbReference>
<dbReference type="CDD" id="cd00158">
    <property type="entry name" value="RHOD"/>
    <property type="match status" value="1"/>
</dbReference>
<dbReference type="SMART" id="SM00450">
    <property type="entry name" value="RHOD"/>
    <property type="match status" value="1"/>
</dbReference>
<evidence type="ECO:0000256" key="2">
    <source>
        <dbReference type="ARBA" id="ARBA00009130"/>
    </source>
</evidence>
<keyword evidence="3" id="KW-0285">Flavoprotein</keyword>
<dbReference type="SUPFAM" id="SSF55424">
    <property type="entry name" value="FAD/NAD-linked reductases, dimerisation (C-terminal) domain"/>
    <property type="match status" value="1"/>
</dbReference>
<evidence type="ECO:0000256" key="3">
    <source>
        <dbReference type="ARBA" id="ARBA00022630"/>
    </source>
</evidence>
<dbReference type="Pfam" id="PF07992">
    <property type="entry name" value="Pyr_redox_2"/>
    <property type="match status" value="1"/>
</dbReference>
<dbReference type="InterPro" id="IPR001763">
    <property type="entry name" value="Rhodanese-like_dom"/>
</dbReference>
<comment type="similarity">
    <text evidence="2">Belongs to the class-III pyridine nucleotide-disulfide oxidoreductase family.</text>
</comment>
<dbReference type="PRINTS" id="PR00368">
    <property type="entry name" value="FADPNR"/>
</dbReference>
<protein>
    <submittedName>
        <fullName evidence="8">NADPH-dependent 2,4-dienoyl-CoA reductase, sulfur reductase</fullName>
    </submittedName>
</protein>
<evidence type="ECO:0000259" key="7">
    <source>
        <dbReference type="PROSITE" id="PS50206"/>
    </source>
</evidence>
<keyword evidence="4" id="KW-0274">FAD</keyword>